<dbReference type="Pfam" id="PF07690">
    <property type="entry name" value="MFS_1"/>
    <property type="match status" value="1"/>
</dbReference>
<dbReference type="AlphaFoldDB" id="A0A8H3VBP8"/>
<dbReference type="InterPro" id="IPR036259">
    <property type="entry name" value="MFS_trans_sf"/>
</dbReference>
<dbReference type="SUPFAM" id="SSF103473">
    <property type="entry name" value="MFS general substrate transporter"/>
    <property type="match status" value="1"/>
</dbReference>
<feature type="transmembrane region" description="Helical" evidence="6">
    <location>
        <begin position="331"/>
        <end position="353"/>
    </location>
</feature>
<gene>
    <name evidence="7" type="ORF">EG328_006575</name>
</gene>
<feature type="transmembrane region" description="Helical" evidence="6">
    <location>
        <begin position="277"/>
        <end position="295"/>
    </location>
</feature>
<evidence type="ECO:0000256" key="6">
    <source>
        <dbReference type="SAM" id="Phobius"/>
    </source>
</evidence>
<dbReference type="GO" id="GO:0015343">
    <property type="term" value="F:siderophore-iron transmembrane transporter activity"/>
    <property type="evidence" value="ECO:0007669"/>
    <property type="project" value="TreeGrafter"/>
</dbReference>
<protein>
    <submittedName>
        <fullName evidence="7">Uncharacterized protein</fullName>
    </submittedName>
</protein>
<proteinExistence type="predicted"/>
<dbReference type="PANTHER" id="PTHR23501:SF200">
    <property type="entry name" value="TRANSPORTER, PUTATIVE (AFU_ORTHOLOGUE AFUA_3G01360)-RELATED"/>
    <property type="match status" value="1"/>
</dbReference>
<sequence>MGTSIANAMIRVRNSTSEQRQPILAIRDPISRGEELGGPELHQSTSSKDWAMQHQINDGFPPASRVEVVHQSLGQQGRLLVWIGLALMLIIYQFDNALLYNYSNYATSNFNKVSALGALGTASGIIFAVAKPPIAKLSDVVGRGETYALMVSFMVLSYILSATSKTFNTYAAGSILHTFGQTGVNVLNDIIISDFTEMRWRSFAIGVSFFPFLITPWISAFIVESVIGGIGWRWGIVLCCLLGAFDAFAFASTHAYFYSWLTITHNFGPRNATFVTYVNGVFSCLTGILGGLVVSRFRRYKWLIVGGAIVKLLGYGLMLRVRGANNSTAELVIVQALQGMGSGLLDITIIVVAQIQVPRIEMAQVTALVLLCTFLGSSIGSAVAGGIYTGTFKQALRKYLGTGSSKLVDTVFDSITGKVPAPGTFQRNAINRAYSDVLRFITYSAVATSIVVLGLAVVLPSFRLRDGHNLVEGTDADTELEHPEDREASTDNRDRK</sequence>
<feature type="transmembrane region" description="Helical" evidence="6">
    <location>
        <begin position="203"/>
        <end position="223"/>
    </location>
</feature>
<dbReference type="GO" id="GO:0005886">
    <property type="term" value="C:plasma membrane"/>
    <property type="evidence" value="ECO:0007669"/>
    <property type="project" value="TreeGrafter"/>
</dbReference>
<evidence type="ECO:0000313" key="7">
    <source>
        <dbReference type="EMBL" id="KAE9986024.1"/>
    </source>
</evidence>
<dbReference type="EMBL" id="WNWS01000035">
    <property type="protein sequence ID" value="KAE9986024.1"/>
    <property type="molecule type" value="Genomic_DNA"/>
</dbReference>
<evidence type="ECO:0000256" key="2">
    <source>
        <dbReference type="ARBA" id="ARBA00022692"/>
    </source>
</evidence>
<keyword evidence="3 6" id="KW-1133">Transmembrane helix</keyword>
<evidence type="ECO:0000256" key="1">
    <source>
        <dbReference type="ARBA" id="ARBA00004141"/>
    </source>
</evidence>
<reference evidence="7 8" key="1">
    <citation type="submission" date="2018-12" db="EMBL/GenBank/DDBJ databases">
        <title>Venturia inaequalis Genome Resource.</title>
        <authorList>
            <person name="Lichtner F.J."/>
        </authorList>
    </citation>
    <scope>NUCLEOTIDE SEQUENCE [LARGE SCALE GENOMIC DNA]</scope>
    <source>
        <strain evidence="7 8">120213</strain>
    </source>
</reference>
<feature type="transmembrane region" description="Helical" evidence="6">
    <location>
        <begin position="114"/>
        <end position="134"/>
    </location>
</feature>
<dbReference type="Proteomes" id="UP000447873">
    <property type="component" value="Unassembled WGS sequence"/>
</dbReference>
<comment type="caution">
    <text evidence="7">The sequence shown here is derived from an EMBL/GenBank/DDBJ whole genome shotgun (WGS) entry which is preliminary data.</text>
</comment>
<evidence type="ECO:0000256" key="3">
    <source>
        <dbReference type="ARBA" id="ARBA00022989"/>
    </source>
</evidence>
<organism evidence="7 8">
    <name type="scientific">Venturia inaequalis</name>
    <name type="common">Apple scab fungus</name>
    <dbReference type="NCBI Taxonomy" id="5025"/>
    <lineage>
        <taxon>Eukaryota</taxon>
        <taxon>Fungi</taxon>
        <taxon>Dikarya</taxon>
        <taxon>Ascomycota</taxon>
        <taxon>Pezizomycotina</taxon>
        <taxon>Dothideomycetes</taxon>
        <taxon>Pleosporomycetidae</taxon>
        <taxon>Venturiales</taxon>
        <taxon>Venturiaceae</taxon>
        <taxon>Venturia</taxon>
    </lineage>
</organism>
<keyword evidence="4 6" id="KW-0472">Membrane</keyword>
<evidence type="ECO:0000256" key="5">
    <source>
        <dbReference type="SAM" id="MobiDB-lite"/>
    </source>
</evidence>
<name>A0A8H3VBP8_VENIN</name>
<dbReference type="Gene3D" id="1.20.1250.20">
    <property type="entry name" value="MFS general substrate transporter like domains"/>
    <property type="match status" value="1"/>
</dbReference>
<feature type="region of interest" description="Disordered" evidence="5">
    <location>
        <begin position="474"/>
        <end position="496"/>
    </location>
</feature>
<evidence type="ECO:0000256" key="4">
    <source>
        <dbReference type="ARBA" id="ARBA00023136"/>
    </source>
</evidence>
<feature type="transmembrane region" description="Helical" evidence="6">
    <location>
        <begin position="302"/>
        <end position="319"/>
    </location>
</feature>
<keyword evidence="2 6" id="KW-0812">Transmembrane</keyword>
<dbReference type="PANTHER" id="PTHR23501">
    <property type="entry name" value="MAJOR FACILITATOR SUPERFAMILY"/>
    <property type="match status" value="1"/>
</dbReference>
<feature type="transmembrane region" description="Helical" evidence="6">
    <location>
        <begin position="365"/>
        <end position="388"/>
    </location>
</feature>
<evidence type="ECO:0000313" key="8">
    <source>
        <dbReference type="Proteomes" id="UP000447873"/>
    </source>
</evidence>
<feature type="transmembrane region" description="Helical" evidence="6">
    <location>
        <begin position="146"/>
        <end position="164"/>
    </location>
</feature>
<dbReference type="InterPro" id="IPR011701">
    <property type="entry name" value="MFS"/>
</dbReference>
<accession>A0A8H3VBP8</accession>
<feature type="transmembrane region" description="Helical" evidence="6">
    <location>
        <begin position="440"/>
        <end position="459"/>
    </location>
</feature>
<feature type="compositionally biased region" description="Basic and acidic residues" evidence="5">
    <location>
        <begin position="479"/>
        <end position="496"/>
    </location>
</feature>
<feature type="transmembrane region" description="Helical" evidence="6">
    <location>
        <begin position="235"/>
        <end position="257"/>
    </location>
</feature>
<comment type="subcellular location">
    <subcellularLocation>
        <location evidence="1">Membrane</location>
        <topology evidence="1">Multi-pass membrane protein</topology>
    </subcellularLocation>
</comment>
<feature type="transmembrane region" description="Helical" evidence="6">
    <location>
        <begin position="79"/>
        <end position="94"/>
    </location>
</feature>